<evidence type="ECO:0000313" key="8">
    <source>
        <dbReference type="EnsemblMetazoa" id="CLYHEMP008075.1"/>
    </source>
</evidence>
<feature type="domain" description="POP1 C-terminal" evidence="7">
    <location>
        <begin position="697"/>
        <end position="761"/>
    </location>
</feature>
<dbReference type="AlphaFoldDB" id="A0A7M5V8U6"/>
<evidence type="ECO:0000256" key="4">
    <source>
        <dbReference type="SAM" id="MobiDB-lite"/>
    </source>
</evidence>
<feature type="domain" description="Pop1 N-terminal" evidence="5">
    <location>
        <begin position="141"/>
        <end position="212"/>
    </location>
</feature>
<evidence type="ECO:0000259" key="6">
    <source>
        <dbReference type="Pfam" id="PF08170"/>
    </source>
</evidence>
<feature type="compositionally biased region" description="Basic residues" evidence="4">
    <location>
        <begin position="127"/>
        <end position="141"/>
    </location>
</feature>
<feature type="region of interest" description="Disordered" evidence="4">
    <location>
        <begin position="95"/>
        <end position="144"/>
    </location>
</feature>
<feature type="compositionally biased region" description="Basic and acidic residues" evidence="4">
    <location>
        <begin position="98"/>
        <end position="111"/>
    </location>
</feature>
<feature type="region of interest" description="Disordered" evidence="4">
    <location>
        <begin position="1"/>
        <end position="43"/>
    </location>
</feature>
<dbReference type="GO" id="GO:0005655">
    <property type="term" value="C:nucleolar ribonuclease P complex"/>
    <property type="evidence" value="ECO:0007669"/>
    <property type="project" value="InterPro"/>
</dbReference>
<sequence>MSSEKRKRKSEGMNIPIETKRQFIDARRDDRSKKTKRNNEHTNKFAYSVEPRGINVLEYAEARAHEICNLKSAIAEAKKGYNVHTLQKLPRHMRRRAGNHDVKRLPRRLRDSAVTNIAKSNKDVKNKEKKKPNRHQRRKPKNLFEEYKRRQDKCTWLETHIWHAKRCYMKEKWGYKIATKTFSKAVRSSYRAAKSSCLMQDISFNEIIEVTGKVESIRDCMKKLGNITDMESTHNCTKFIEFVAYQNDQYPRGAIGPIKLLWISSIDEATTKCNAVIISHTAISKQVIKEIESFNKTLDADNQISITHHVMDFVLFKLTGTQSASVIQNVLTVDDPDNQKWWTPLFEAEDKTVLNLNVKDPRLYLPKKKQNALLLDKDIPSDQKDEIKEDLNGHATSSKIFTEYSDIWDKQKRTFSSNSKIADHEINKSKAELLYSDDNKPAVESCQIPVCILKTPGNNTNHFAKGFEMILPSNWAMPFWIALVYQGARAGCLEEAVNISYEASILHFPRDYIDTNVGKAVNDEKAQELQNHYNRVPPAKRISYEPLGVRCPYFSPWQDLISQWNLNFKHLTQIDLIKCEHKEFYGLRDSSILQRLKTLMMDKTFKLPDLKELDVDRALVPIRLTSTKNGVPSNNAMLCIPSYQDFLDLQESKLDELTEYNGPKEPQHKGPKHKFPFIYKNHENVAFHNVQDIGRSTHWVMGYLQTGNYSFQAGKGTGVGFVSAIALYYHWKCLDGKEDRNLILFRNTNTLQYRFCEIDIIC</sequence>
<dbReference type="PANTHER" id="PTHR22731">
    <property type="entry name" value="RIBONUCLEASES P/MRP PROTEIN SUBUNIT POP1"/>
    <property type="match status" value="1"/>
</dbReference>
<feature type="compositionally biased region" description="Basic and acidic residues" evidence="4">
    <location>
        <begin position="18"/>
        <end position="43"/>
    </location>
</feature>
<evidence type="ECO:0000259" key="7">
    <source>
        <dbReference type="Pfam" id="PF22770"/>
    </source>
</evidence>
<name>A0A7M5V8U6_9CNID</name>
<keyword evidence="2" id="KW-0819">tRNA processing</keyword>
<dbReference type="InterPro" id="IPR012590">
    <property type="entry name" value="POPLD_dom"/>
</dbReference>
<dbReference type="GO" id="GO:0000172">
    <property type="term" value="C:ribonuclease MRP complex"/>
    <property type="evidence" value="ECO:0007669"/>
    <property type="project" value="InterPro"/>
</dbReference>
<dbReference type="InterPro" id="IPR055079">
    <property type="entry name" value="POP1_C"/>
</dbReference>
<dbReference type="PANTHER" id="PTHR22731:SF3">
    <property type="entry name" value="RIBONUCLEASES P_MRP PROTEIN SUBUNIT POP1"/>
    <property type="match status" value="1"/>
</dbReference>
<dbReference type="Pfam" id="PF22770">
    <property type="entry name" value="POP1_C"/>
    <property type="match status" value="2"/>
</dbReference>
<comment type="subcellular location">
    <subcellularLocation>
        <location evidence="1">Nucleus</location>
    </subcellularLocation>
</comment>
<evidence type="ECO:0000313" key="9">
    <source>
        <dbReference type="Proteomes" id="UP000594262"/>
    </source>
</evidence>
<dbReference type="EnsemblMetazoa" id="CLYHEMT008075.1">
    <property type="protein sequence ID" value="CLYHEMP008075.1"/>
    <property type="gene ID" value="CLYHEMG008075"/>
</dbReference>
<dbReference type="Proteomes" id="UP000594262">
    <property type="component" value="Unplaced"/>
</dbReference>
<proteinExistence type="predicted"/>
<dbReference type="GO" id="GO:0001682">
    <property type="term" value="P:tRNA 5'-leader removal"/>
    <property type="evidence" value="ECO:0007669"/>
    <property type="project" value="InterPro"/>
</dbReference>
<feature type="domain" description="POPLD" evidence="6">
    <location>
        <begin position="467"/>
        <end position="557"/>
    </location>
</feature>
<evidence type="ECO:0000256" key="1">
    <source>
        <dbReference type="ARBA" id="ARBA00004123"/>
    </source>
</evidence>
<protein>
    <submittedName>
        <fullName evidence="8">Uncharacterized protein</fullName>
    </submittedName>
</protein>
<accession>A0A7M5V8U6</accession>
<dbReference type="OrthoDB" id="442863at2759"/>
<feature type="domain" description="POP1 C-terminal" evidence="7">
    <location>
        <begin position="618"/>
        <end position="674"/>
    </location>
</feature>
<dbReference type="Pfam" id="PF08170">
    <property type="entry name" value="POPLD"/>
    <property type="match status" value="1"/>
</dbReference>
<evidence type="ECO:0000259" key="5">
    <source>
        <dbReference type="Pfam" id="PF06978"/>
    </source>
</evidence>
<keyword evidence="9" id="KW-1185">Reference proteome</keyword>
<dbReference type="InterPro" id="IPR039182">
    <property type="entry name" value="Pop1"/>
</dbReference>
<dbReference type="Pfam" id="PF06978">
    <property type="entry name" value="POP1_N"/>
    <property type="match status" value="2"/>
</dbReference>
<evidence type="ECO:0000256" key="3">
    <source>
        <dbReference type="ARBA" id="ARBA00023242"/>
    </source>
</evidence>
<evidence type="ECO:0000256" key="2">
    <source>
        <dbReference type="ARBA" id="ARBA00022694"/>
    </source>
</evidence>
<feature type="domain" description="Pop1 N-terminal" evidence="5">
    <location>
        <begin position="59"/>
        <end position="138"/>
    </location>
</feature>
<dbReference type="InterPro" id="IPR009723">
    <property type="entry name" value="Pop1_N"/>
</dbReference>
<organism evidence="8 9">
    <name type="scientific">Clytia hemisphaerica</name>
    <dbReference type="NCBI Taxonomy" id="252671"/>
    <lineage>
        <taxon>Eukaryota</taxon>
        <taxon>Metazoa</taxon>
        <taxon>Cnidaria</taxon>
        <taxon>Hydrozoa</taxon>
        <taxon>Hydroidolina</taxon>
        <taxon>Leptothecata</taxon>
        <taxon>Obeliida</taxon>
        <taxon>Clytiidae</taxon>
        <taxon>Clytia</taxon>
    </lineage>
</organism>
<dbReference type="GeneID" id="136804703"/>
<keyword evidence="3" id="KW-0539">Nucleus</keyword>
<dbReference type="RefSeq" id="XP_066917416.1">
    <property type="nucleotide sequence ID" value="XM_067061315.1"/>
</dbReference>
<reference evidence="8" key="1">
    <citation type="submission" date="2021-01" db="UniProtKB">
        <authorList>
            <consortium name="EnsemblMetazoa"/>
        </authorList>
    </citation>
    <scope>IDENTIFICATION</scope>
</reference>